<protein>
    <submittedName>
        <fullName evidence="2">Uncharacterized protein</fullName>
    </submittedName>
</protein>
<dbReference type="EMBL" id="JAVIJP010000032">
    <property type="protein sequence ID" value="KAL3632081.1"/>
    <property type="molecule type" value="Genomic_DNA"/>
</dbReference>
<evidence type="ECO:0000313" key="3">
    <source>
        <dbReference type="Proteomes" id="UP001632038"/>
    </source>
</evidence>
<dbReference type="AlphaFoldDB" id="A0ABD3CTA5"/>
<accession>A0ABD3CTA5</accession>
<name>A0ABD3CTA5_9LAMI</name>
<sequence length="132" mass="15062">MCQFSSLTCQFIHNPNFFIPPSISQISLRPLSLKGFVFLLLVRFAAISSFLPTEAEVRDYLCVSPYPYHRHYYTTDDDSDMDSDDGGRGAGGASSSSAGTVQYRCYYYDNLDSSDYNNLRCGWRREFRSIDD</sequence>
<keyword evidence="3" id="KW-1185">Reference proteome</keyword>
<feature type="compositionally biased region" description="Acidic residues" evidence="1">
    <location>
        <begin position="75"/>
        <end position="84"/>
    </location>
</feature>
<evidence type="ECO:0000313" key="2">
    <source>
        <dbReference type="EMBL" id="KAL3632081.1"/>
    </source>
</evidence>
<comment type="caution">
    <text evidence="2">The sequence shown here is derived from an EMBL/GenBank/DDBJ whole genome shotgun (WGS) entry which is preliminary data.</text>
</comment>
<organism evidence="2 3">
    <name type="scientific">Castilleja foliolosa</name>
    <dbReference type="NCBI Taxonomy" id="1961234"/>
    <lineage>
        <taxon>Eukaryota</taxon>
        <taxon>Viridiplantae</taxon>
        <taxon>Streptophyta</taxon>
        <taxon>Embryophyta</taxon>
        <taxon>Tracheophyta</taxon>
        <taxon>Spermatophyta</taxon>
        <taxon>Magnoliopsida</taxon>
        <taxon>eudicotyledons</taxon>
        <taxon>Gunneridae</taxon>
        <taxon>Pentapetalae</taxon>
        <taxon>asterids</taxon>
        <taxon>lamiids</taxon>
        <taxon>Lamiales</taxon>
        <taxon>Orobanchaceae</taxon>
        <taxon>Pedicularideae</taxon>
        <taxon>Castillejinae</taxon>
        <taxon>Castilleja</taxon>
    </lineage>
</organism>
<feature type="region of interest" description="Disordered" evidence="1">
    <location>
        <begin position="74"/>
        <end position="97"/>
    </location>
</feature>
<reference evidence="3" key="1">
    <citation type="journal article" date="2024" name="IScience">
        <title>Strigolactones Initiate the Formation of Haustorium-like Structures in Castilleja.</title>
        <authorList>
            <person name="Buerger M."/>
            <person name="Peterson D."/>
            <person name="Chory J."/>
        </authorList>
    </citation>
    <scope>NUCLEOTIDE SEQUENCE [LARGE SCALE GENOMIC DNA]</scope>
</reference>
<dbReference type="Proteomes" id="UP001632038">
    <property type="component" value="Unassembled WGS sequence"/>
</dbReference>
<gene>
    <name evidence="2" type="ORF">CASFOL_025065</name>
</gene>
<proteinExistence type="predicted"/>
<evidence type="ECO:0000256" key="1">
    <source>
        <dbReference type="SAM" id="MobiDB-lite"/>
    </source>
</evidence>